<comment type="caution">
    <text evidence="2">The sequence shown here is derived from an EMBL/GenBank/DDBJ whole genome shotgun (WGS) entry which is preliminary data.</text>
</comment>
<evidence type="ECO:0000313" key="2">
    <source>
        <dbReference type="EMBL" id="MFD0913554.1"/>
    </source>
</evidence>
<dbReference type="InterPro" id="IPR046524">
    <property type="entry name" value="DUF6701"/>
</dbReference>
<feature type="domain" description="DUF6701" evidence="1">
    <location>
        <begin position="364"/>
        <end position="876"/>
    </location>
</feature>
<dbReference type="Pfam" id="PF20419">
    <property type="entry name" value="DUF6701"/>
    <property type="match status" value="1"/>
</dbReference>
<protein>
    <submittedName>
        <fullName evidence="2">DUF6701 domain-containing protein</fullName>
    </submittedName>
</protein>
<reference evidence="3" key="1">
    <citation type="journal article" date="2019" name="Int. J. Syst. Evol. Microbiol.">
        <title>The Global Catalogue of Microorganisms (GCM) 10K type strain sequencing project: providing services to taxonomists for standard genome sequencing and annotation.</title>
        <authorList>
            <consortium name="The Broad Institute Genomics Platform"/>
            <consortium name="The Broad Institute Genome Sequencing Center for Infectious Disease"/>
            <person name="Wu L."/>
            <person name="Ma J."/>
        </authorList>
    </citation>
    <scope>NUCLEOTIDE SEQUENCE [LARGE SCALE GENOMIC DNA]</scope>
    <source>
        <strain evidence="3">CCUG 58412</strain>
    </source>
</reference>
<keyword evidence="3" id="KW-1185">Reference proteome</keyword>
<organism evidence="2 3">
    <name type="scientific">Methylophilus luteus</name>
    <dbReference type="NCBI Taxonomy" id="640108"/>
    <lineage>
        <taxon>Bacteria</taxon>
        <taxon>Pseudomonadati</taxon>
        <taxon>Pseudomonadota</taxon>
        <taxon>Betaproteobacteria</taxon>
        <taxon>Nitrosomonadales</taxon>
        <taxon>Methylophilaceae</taxon>
        <taxon>Methylophilus</taxon>
    </lineage>
</organism>
<dbReference type="Proteomes" id="UP001597128">
    <property type="component" value="Unassembled WGS sequence"/>
</dbReference>
<gene>
    <name evidence="2" type="ORF">ACFQ1Z_08345</name>
</gene>
<evidence type="ECO:0000313" key="3">
    <source>
        <dbReference type="Proteomes" id="UP001597128"/>
    </source>
</evidence>
<proteinExistence type="predicted"/>
<dbReference type="EMBL" id="JBHTKB010000001">
    <property type="protein sequence ID" value="MFD0913554.1"/>
    <property type="molecule type" value="Genomic_DNA"/>
</dbReference>
<name>A0ABW3F534_9PROT</name>
<evidence type="ECO:0000259" key="1">
    <source>
        <dbReference type="Pfam" id="PF20419"/>
    </source>
</evidence>
<accession>A0ABW3F534</accession>
<sequence>MTVVWKYTLPLSYVTAEVTVNIPLLYPVSTSNPFRYYHAVDTYLGGNDNGCGIRYVDTNGRQVVGTYPVINGNCPSSTTLPANLDIVESFRERSGRFSNYCVGRWDTFWTYDAQNNPCGIGKTNALNNSISTTNIDTGAAIEYDFTAPGIYTFSYDFVIGSTYVPSYDHLEIRHPGTSTLCPVDIQVLACLSSTVPCPASQILSSGSLTGDLTVSPSSPTVTSPNSSFEVGGNAQIDTVTLQGTAAATYTLGASGLARLPLNGVKCLNTATNSQSCSFTFNSTACLSTFECMESGLTYAANTRNPIYTKLAGRAFDLDVYALTSNGTKATGYASATDSVTVELVNDANGACGTSIAPLAKKTVTFASTDVGKKTISFSAADVPNAYPNLRCRVVDNNLNKNGCSSDNFAVRPQAFTLTSSNATASLPAGPSSTPIRKAGTDFQLQAVTGESNYNGTPRVASLTAHTGAPVVGILTYESVDGPIAGSFPPAATGISAATNFKYSEVGLFQFLANSVYDDNFAEVDRAKGDCSSAPATEFDNVGSGTPKLYGCKVGSVTSSYFGRFIPDHFKETSGTPDTYACTTFVYYGQFTPTMPSFNAPFIITAENVANVKTQNYHGDYGANSYARLDLSKFNSYNFSSNAPAGATLSASPLVPTFESTAAGAPANTPATWNRGEARVKAKLQLSRPPSKSVPQNVVVSAKPVDDDGVTSDTTSITSPGIPFRYGRLAIGSAHGSELLPLTVPVEAQFWNGSAFVRSTADACTSIPIQTFAMKTYRGNLNACETQLSVASAMAGGVLRMRLSAPGVSGTTPNTGSVDLEVNLAAKDAPPLPPERVCTGSAESNSNDGALPWFGTTDPSGRATFGIYKAPIIYMRENF</sequence>